<dbReference type="AlphaFoldDB" id="A0A518ENR1"/>
<keyword evidence="2" id="KW-0663">Pyridoxal phosphate</keyword>
<dbReference type="Pfam" id="PF01636">
    <property type="entry name" value="APH"/>
    <property type="match status" value="1"/>
</dbReference>
<dbReference type="Gene3D" id="3.90.1200.10">
    <property type="match status" value="1"/>
</dbReference>
<dbReference type="InterPro" id="IPR015421">
    <property type="entry name" value="PyrdxlP-dep_Trfase_major"/>
</dbReference>
<dbReference type="InterPro" id="IPR015422">
    <property type="entry name" value="PyrdxlP-dep_Trfase_small"/>
</dbReference>
<evidence type="ECO:0000313" key="5">
    <source>
        <dbReference type="EMBL" id="QDV05728.1"/>
    </source>
</evidence>
<dbReference type="SUPFAM" id="SSF51261">
    <property type="entry name" value="Duplicated hybrid motif"/>
    <property type="match status" value="1"/>
</dbReference>
<dbReference type="GO" id="GO:0008483">
    <property type="term" value="F:transaminase activity"/>
    <property type="evidence" value="ECO:0007669"/>
    <property type="project" value="InterPro"/>
</dbReference>
<dbReference type="InterPro" id="IPR005814">
    <property type="entry name" value="Aminotrans_3"/>
</dbReference>
<comment type="similarity">
    <text evidence="1">Belongs to the class-III pyridoxal-phosphate-dependent aminotransferase family.</text>
</comment>
<dbReference type="SUPFAM" id="SSF53383">
    <property type="entry name" value="PLP-dependent transferases"/>
    <property type="match status" value="1"/>
</dbReference>
<dbReference type="OrthoDB" id="9816013at2"/>
<dbReference type="SUPFAM" id="SSF56112">
    <property type="entry name" value="Protein kinase-like (PK-like)"/>
    <property type="match status" value="1"/>
</dbReference>
<dbReference type="Gene3D" id="3.90.1150.10">
    <property type="entry name" value="Aspartate Aminotransferase, domain 1"/>
    <property type="match status" value="1"/>
</dbReference>
<evidence type="ECO:0000259" key="3">
    <source>
        <dbReference type="Pfam" id="PF01551"/>
    </source>
</evidence>
<dbReference type="PANTHER" id="PTHR45688">
    <property type="match status" value="1"/>
</dbReference>
<dbReference type="GO" id="GO:0047432">
    <property type="term" value="F:2,2-dialkylglycine decarboxylase (pyruvate) activity"/>
    <property type="evidence" value="ECO:0007669"/>
    <property type="project" value="UniProtKB-EC"/>
</dbReference>
<proteinExistence type="inferred from homology"/>
<keyword evidence="5" id="KW-0456">Lyase</keyword>
<sequence length="1035" mass="111831">MDTSLANGEVAAAAEIAREAFGLDLGGPGEPRSARVQALPGDQDRNFRVEDARGEVYLLRLFVSGTPRATISFLRDLTDHACAARPELAARLQRFVGEGERIQSVRWDGRDVDACLLTFLPGQLLSRVHPHSPELIEDFGRVLGQLATALADFQGRPVEFAPQGDVRGPSWTLLDAPEEILPRLHFIENKARRGLVEAVLDRHVDTVEAAVERLRCAVVHQDANENNLLVEATTAGSRVTGLIDFGDACYTALVAEPAIAAAYVAFDKKDPLTAMARLVAGFHAEFPLTDEEFDCVFDLARLRLAMSVAVSSERAAGDDVDPYHLVSAAPAWRVLEQLERVHPRYATAVFREAAGLAPLGDATERFRTWAELHRADFAPVLGTALEEAPRVDLSIDSPLLLADPTDAGLDVSMAEWGGRVEAIRRASGAAAAAGYHDETRLLYDTEAFSENREDGPEPRTIHLGVDLFGPAGTRVFAPLEGTVLSVQRNDFALDYGPTVILEHEPEDGPAFATLYGHLDGEVLKRLQPGARVFPGDLIGEFGGEHENGGWPPHLHFQVYLDRFEEAGNLPGVASPRRRRVWTAISPDPAPLLGLDSCAAEEPRTEDVLSERRARFCTSMSISYDRPVQMVKGRGTTLFDAEGHAFLDAVNNVPHVGHCHPHVVAVGARQMALLNTNTRYLNETLLRYADKLRAKLPPHLEVIYFVCSGSEANEVALRLATAATDGATETLVQEHGYHGHTGATVARSHYKFAGSGGFAPPGDVHVIPIADPFRGVHRGADSGPKYVAEVEAILERLAAEGRRPRAILAEAIIGCGGQVVPPAGYLAGAFDAVRAAGGVAIADEVQVGFGRVGSHFWAFEEQGARPDIVTMGKPMGNGHPIAAVATTREIAERFAGGMEFFATFGGNNVSVAIGEAVLDVIEAEGLQENAERVGARFFARMEPMAERYPWIGDVRGRGLYLGVDLVKDQETREPDGAAARYVAGRMRDKGILISTDGPHHNVLKIKPPIVFSVAEMDRLVEALGDVLGETAVQRTA</sequence>
<dbReference type="EMBL" id="CP036434">
    <property type="protein sequence ID" value="QDV05728.1"/>
    <property type="molecule type" value="Genomic_DNA"/>
</dbReference>
<dbReference type="CDD" id="cd12797">
    <property type="entry name" value="M23_peptidase"/>
    <property type="match status" value="1"/>
</dbReference>
<dbReference type="CDD" id="cd00610">
    <property type="entry name" value="OAT_like"/>
    <property type="match status" value="1"/>
</dbReference>
<evidence type="ECO:0000259" key="4">
    <source>
        <dbReference type="Pfam" id="PF01636"/>
    </source>
</evidence>
<dbReference type="InterPro" id="IPR011055">
    <property type="entry name" value="Dup_hybrid_motif"/>
</dbReference>
<evidence type="ECO:0000313" key="6">
    <source>
        <dbReference type="Proteomes" id="UP000320390"/>
    </source>
</evidence>
<dbReference type="Gene3D" id="3.40.640.10">
    <property type="entry name" value="Type I PLP-dependent aspartate aminotransferase-like (Major domain)"/>
    <property type="match status" value="1"/>
</dbReference>
<keyword evidence="6" id="KW-1185">Reference proteome</keyword>
<evidence type="ECO:0000256" key="1">
    <source>
        <dbReference type="ARBA" id="ARBA00008954"/>
    </source>
</evidence>
<accession>A0A518ENR1</accession>
<dbReference type="Gene3D" id="2.70.70.10">
    <property type="entry name" value="Glucose Permease (Domain IIA)"/>
    <property type="match status" value="1"/>
</dbReference>
<gene>
    <name evidence="5" type="primary">dgdA</name>
    <name evidence="5" type="ORF">Poly30_12290</name>
</gene>
<protein>
    <submittedName>
        <fullName evidence="5">2,2-dialkylglycine decarboxylase</fullName>
        <ecNumber evidence="5">4.1.1.64</ecNumber>
    </submittedName>
</protein>
<dbReference type="Proteomes" id="UP000320390">
    <property type="component" value="Chromosome"/>
</dbReference>
<evidence type="ECO:0000256" key="2">
    <source>
        <dbReference type="ARBA" id="ARBA00022898"/>
    </source>
</evidence>
<dbReference type="InterPro" id="IPR002575">
    <property type="entry name" value="Aminoglycoside_PTrfase"/>
</dbReference>
<dbReference type="Pfam" id="PF00202">
    <property type="entry name" value="Aminotran_3"/>
    <property type="match status" value="1"/>
</dbReference>
<dbReference type="PANTHER" id="PTHR45688:SF13">
    <property type="entry name" value="ALANINE--GLYOXYLATE AMINOTRANSFERASE 2-LIKE"/>
    <property type="match status" value="1"/>
</dbReference>
<dbReference type="Pfam" id="PF01551">
    <property type="entry name" value="Peptidase_M23"/>
    <property type="match status" value="1"/>
</dbReference>
<name>A0A518ENR1_9BACT</name>
<dbReference type="InterPro" id="IPR015424">
    <property type="entry name" value="PyrdxlP-dep_Trfase"/>
</dbReference>
<dbReference type="EC" id="4.1.1.64" evidence="5"/>
<dbReference type="GO" id="GO:0030170">
    <property type="term" value="F:pyridoxal phosphate binding"/>
    <property type="evidence" value="ECO:0007669"/>
    <property type="project" value="InterPro"/>
</dbReference>
<reference evidence="5 6" key="1">
    <citation type="submission" date="2019-02" db="EMBL/GenBank/DDBJ databases">
        <title>Deep-cultivation of Planctomycetes and their phenomic and genomic characterization uncovers novel biology.</title>
        <authorList>
            <person name="Wiegand S."/>
            <person name="Jogler M."/>
            <person name="Boedeker C."/>
            <person name="Pinto D."/>
            <person name="Vollmers J."/>
            <person name="Rivas-Marin E."/>
            <person name="Kohn T."/>
            <person name="Peeters S.H."/>
            <person name="Heuer A."/>
            <person name="Rast P."/>
            <person name="Oberbeckmann S."/>
            <person name="Bunk B."/>
            <person name="Jeske O."/>
            <person name="Meyerdierks A."/>
            <person name="Storesund J.E."/>
            <person name="Kallscheuer N."/>
            <person name="Luecker S."/>
            <person name="Lage O.M."/>
            <person name="Pohl T."/>
            <person name="Merkel B.J."/>
            <person name="Hornburger P."/>
            <person name="Mueller R.-W."/>
            <person name="Bruemmer F."/>
            <person name="Labrenz M."/>
            <person name="Spormann A.M."/>
            <person name="Op den Camp H."/>
            <person name="Overmann J."/>
            <person name="Amann R."/>
            <person name="Jetten M.S.M."/>
            <person name="Mascher T."/>
            <person name="Medema M.H."/>
            <person name="Devos D.P."/>
            <person name="Kaster A.-K."/>
            <person name="Ovreas L."/>
            <person name="Rohde M."/>
            <person name="Galperin M.Y."/>
            <person name="Jogler C."/>
        </authorList>
    </citation>
    <scope>NUCLEOTIDE SEQUENCE [LARGE SCALE GENOMIC DNA]</scope>
    <source>
        <strain evidence="5 6">Poly30</strain>
    </source>
</reference>
<dbReference type="InterPro" id="IPR016047">
    <property type="entry name" value="M23ase_b-sheet_dom"/>
</dbReference>
<dbReference type="InterPro" id="IPR011009">
    <property type="entry name" value="Kinase-like_dom_sf"/>
</dbReference>
<organism evidence="5 6">
    <name type="scientific">Saltatorellus ferox</name>
    <dbReference type="NCBI Taxonomy" id="2528018"/>
    <lineage>
        <taxon>Bacteria</taxon>
        <taxon>Pseudomonadati</taxon>
        <taxon>Planctomycetota</taxon>
        <taxon>Planctomycetia</taxon>
        <taxon>Planctomycetia incertae sedis</taxon>
        <taxon>Saltatorellus</taxon>
    </lineage>
</organism>
<dbReference type="RefSeq" id="WP_145195277.1">
    <property type="nucleotide sequence ID" value="NZ_CP036434.1"/>
</dbReference>
<feature type="domain" description="M23ase beta-sheet core" evidence="3">
    <location>
        <begin position="461"/>
        <end position="560"/>
    </location>
</feature>
<feature type="domain" description="Aminoglycoside phosphotransferase" evidence="4">
    <location>
        <begin position="36"/>
        <end position="278"/>
    </location>
</feature>